<dbReference type="PROSITE" id="PS50943">
    <property type="entry name" value="HTH_CROC1"/>
    <property type="match status" value="1"/>
</dbReference>
<dbReference type="CDD" id="cd00093">
    <property type="entry name" value="HTH_XRE"/>
    <property type="match status" value="1"/>
</dbReference>
<name>A0A1E7K1Q4_9ACTN</name>
<feature type="domain" description="HTH cro/C1-type" evidence="1">
    <location>
        <begin position="10"/>
        <end position="65"/>
    </location>
</feature>
<dbReference type="SUPFAM" id="SSF47413">
    <property type="entry name" value="lambda repressor-like DNA-binding domains"/>
    <property type="match status" value="1"/>
</dbReference>
<evidence type="ECO:0000313" key="2">
    <source>
        <dbReference type="EMBL" id="OEU97852.1"/>
    </source>
</evidence>
<dbReference type="InterPro" id="IPR001387">
    <property type="entry name" value="Cro/C1-type_HTH"/>
</dbReference>
<reference evidence="2 3" key="1">
    <citation type="journal article" date="2016" name="Front. Microbiol.">
        <title>Comparative Genomics Analysis of Streptomyces Species Reveals Their Adaptation to the Marine Environment and Their Diversity at the Genomic Level.</title>
        <authorList>
            <person name="Tian X."/>
            <person name="Zhang Z."/>
            <person name="Yang T."/>
            <person name="Chen M."/>
            <person name="Li J."/>
            <person name="Chen F."/>
            <person name="Yang J."/>
            <person name="Li W."/>
            <person name="Zhang B."/>
            <person name="Zhang Z."/>
            <person name="Wu J."/>
            <person name="Zhang C."/>
            <person name="Long L."/>
            <person name="Xiao J."/>
        </authorList>
    </citation>
    <scope>NUCLEOTIDE SEQUENCE [LARGE SCALE GENOMIC DNA]</scope>
    <source>
        <strain evidence="2 3">SCSIO M10379</strain>
    </source>
</reference>
<dbReference type="Gene3D" id="1.10.260.40">
    <property type="entry name" value="lambda repressor-like DNA-binding domains"/>
    <property type="match status" value="1"/>
</dbReference>
<protein>
    <submittedName>
        <fullName evidence="2">XRE family transcriptional regulator</fullName>
    </submittedName>
</protein>
<evidence type="ECO:0000313" key="3">
    <source>
        <dbReference type="Proteomes" id="UP000175829"/>
    </source>
</evidence>
<comment type="caution">
    <text evidence="2">The sequence shown here is derived from an EMBL/GenBank/DDBJ whole genome shotgun (WGS) entry which is preliminary data.</text>
</comment>
<gene>
    <name evidence="2" type="ORF">AN217_08295</name>
</gene>
<dbReference type="AlphaFoldDB" id="A0A1E7K1Q4"/>
<accession>A0A1E7K1Q4</accession>
<dbReference type="EMBL" id="LJGV01000022">
    <property type="protein sequence ID" value="OEU97852.1"/>
    <property type="molecule type" value="Genomic_DNA"/>
</dbReference>
<sequence>MRSRRLGSALRRLREVARLDQQQAAEYIAGSKAKVSRIESGQVAARPGDVRLLLELYGIQDPETFRHYEQLARDANKRGWWLDYRISPELSDYIALEHDATFVRTWQTVLVPGLLQTADYTRTLVESNPSVTEPDVVEQAVKMRQERRRRFEESGARYSAVVWEPALSNPMPSREVHRNQLADLLETAARPNVTFQVLPTTEWAAARSAPTFVMLSFDGEWSPSAVGQETHRNVAITEDETEIAAYAHSFDQLRSVALNPADSQEFIADTLAAIAEESQ</sequence>
<dbReference type="PATRIC" id="fig|943816.4.peg.1039"/>
<proteinExistence type="predicted"/>
<dbReference type="InterPro" id="IPR043917">
    <property type="entry name" value="DUF5753"/>
</dbReference>
<dbReference type="GO" id="GO:0003677">
    <property type="term" value="F:DNA binding"/>
    <property type="evidence" value="ECO:0007669"/>
    <property type="project" value="InterPro"/>
</dbReference>
<evidence type="ECO:0000259" key="1">
    <source>
        <dbReference type="PROSITE" id="PS50943"/>
    </source>
</evidence>
<dbReference type="Pfam" id="PF13560">
    <property type="entry name" value="HTH_31"/>
    <property type="match status" value="1"/>
</dbReference>
<dbReference type="Proteomes" id="UP000175829">
    <property type="component" value="Unassembled WGS sequence"/>
</dbReference>
<dbReference type="SMART" id="SM00530">
    <property type="entry name" value="HTH_XRE"/>
    <property type="match status" value="1"/>
</dbReference>
<dbReference type="InterPro" id="IPR010982">
    <property type="entry name" value="Lambda_DNA-bd_dom_sf"/>
</dbReference>
<dbReference type="Pfam" id="PF19054">
    <property type="entry name" value="DUF5753"/>
    <property type="match status" value="1"/>
</dbReference>
<organism evidence="2 3">
    <name type="scientific">Streptomyces qinglanensis</name>
    <dbReference type="NCBI Taxonomy" id="943816"/>
    <lineage>
        <taxon>Bacteria</taxon>
        <taxon>Bacillati</taxon>
        <taxon>Actinomycetota</taxon>
        <taxon>Actinomycetes</taxon>
        <taxon>Kitasatosporales</taxon>
        <taxon>Streptomycetaceae</taxon>
        <taxon>Streptomyces</taxon>
    </lineage>
</organism>